<organism evidence="3 4">
    <name type="scientific">Actinomadura craniellae</name>
    <dbReference type="NCBI Taxonomy" id="2231787"/>
    <lineage>
        <taxon>Bacteria</taxon>
        <taxon>Bacillati</taxon>
        <taxon>Actinomycetota</taxon>
        <taxon>Actinomycetes</taxon>
        <taxon>Streptosporangiales</taxon>
        <taxon>Thermomonosporaceae</taxon>
        <taxon>Actinomadura</taxon>
    </lineage>
</organism>
<dbReference type="NCBIfam" id="NF041820">
    <property type="entry name" value="daptide_MTase"/>
    <property type="match status" value="1"/>
</dbReference>
<accession>A0A365H155</accession>
<keyword evidence="1 3" id="KW-0808">Transferase</keyword>
<dbReference type="Pfam" id="PF13649">
    <property type="entry name" value="Methyltransf_25"/>
    <property type="match status" value="1"/>
</dbReference>
<dbReference type="InterPro" id="IPR049690">
    <property type="entry name" value="Daptide_MTase"/>
</dbReference>
<comment type="caution">
    <text evidence="3">The sequence shown here is derived from an EMBL/GenBank/DDBJ whole genome shotgun (WGS) entry which is preliminary data.</text>
</comment>
<feature type="domain" description="Methyltransferase" evidence="2">
    <location>
        <begin position="63"/>
        <end position="162"/>
    </location>
</feature>
<dbReference type="AlphaFoldDB" id="A0A365H155"/>
<keyword evidence="4" id="KW-1185">Reference proteome</keyword>
<dbReference type="GO" id="GO:0008168">
    <property type="term" value="F:methyltransferase activity"/>
    <property type="evidence" value="ECO:0007669"/>
    <property type="project" value="UniProtKB-KW"/>
</dbReference>
<dbReference type="Gene3D" id="3.40.50.150">
    <property type="entry name" value="Vaccinia Virus protein VP39"/>
    <property type="match status" value="1"/>
</dbReference>
<dbReference type="OrthoDB" id="3172472at2"/>
<dbReference type="CDD" id="cd02440">
    <property type="entry name" value="AdoMet_MTases"/>
    <property type="match status" value="1"/>
</dbReference>
<protein>
    <submittedName>
        <fullName evidence="3">Class I SAM-dependent methyltransferase</fullName>
    </submittedName>
</protein>
<evidence type="ECO:0000256" key="1">
    <source>
        <dbReference type="ARBA" id="ARBA00022679"/>
    </source>
</evidence>
<evidence type="ECO:0000313" key="4">
    <source>
        <dbReference type="Proteomes" id="UP000251891"/>
    </source>
</evidence>
<dbReference type="InterPro" id="IPR029063">
    <property type="entry name" value="SAM-dependent_MTases_sf"/>
</dbReference>
<dbReference type="GO" id="GO:0032259">
    <property type="term" value="P:methylation"/>
    <property type="evidence" value="ECO:0007669"/>
    <property type="project" value="UniProtKB-KW"/>
</dbReference>
<dbReference type="Proteomes" id="UP000251891">
    <property type="component" value="Unassembled WGS sequence"/>
</dbReference>
<dbReference type="RefSeq" id="WP_111871154.1">
    <property type="nucleotide sequence ID" value="NZ_QLYX01000016.1"/>
</dbReference>
<proteinExistence type="predicted"/>
<dbReference type="InterPro" id="IPR041698">
    <property type="entry name" value="Methyltransf_25"/>
</dbReference>
<keyword evidence="3" id="KW-0489">Methyltransferase</keyword>
<sequence length="283" mass="32202">MNETSDQLLGLAARIADLYGNKITVESLYGPDGSHLYHGIMRNDRAEIDDLLRLAAGRHPGPVLELACGTGRTVMPFLAEGYQVVGLDASPHMLQRLAERLQEPEWQKYANQLTTVERNMTDFALGERFDLIVLGMSTVWLLDEDQRSALFRCVREHLTDDGRFLLTLQGTLKFEEDASPFERTHTFIASDKTAPVLCTMIEYLDAREKIRLLSMVSHRVTNGEIAHSAIYTQRNHLISPETLEKEVERAGMRLVERHEISEETRVTRAADEGRRRWILEIGI</sequence>
<gene>
    <name evidence="3" type="ORF">DPM19_28585</name>
</gene>
<evidence type="ECO:0000259" key="2">
    <source>
        <dbReference type="Pfam" id="PF13649"/>
    </source>
</evidence>
<reference evidence="3 4" key="1">
    <citation type="submission" date="2018-06" db="EMBL/GenBank/DDBJ databases">
        <title>Actinomadura craniellae sp. nov. isolated from marine sponge Craniella sp.</title>
        <authorList>
            <person name="Li L."/>
            <person name="Xu Q.H."/>
            <person name="Lin H.W."/>
            <person name="Lu Y.H."/>
        </authorList>
    </citation>
    <scope>NUCLEOTIDE SEQUENCE [LARGE SCALE GENOMIC DNA]</scope>
    <source>
        <strain evidence="3 4">LHW63021</strain>
    </source>
</reference>
<evidence type="ECO:0000313" key="3">
    <source>
        <dbReference type="EMBL" id="RAY11923.1"/>
    </source>
</evidence>
<name>A0A365H155_9ACTN</name>
<dbReference type="EMBL" id="QLYX01000016">
    <property type="protein sequence ID" value="RAY11923.1"/>
    <property type="molecule type" value="Genomic_DNA"/>
</dbReference>
<dbReference type="PANTHER" id="PTHR43861">
    <property type="entry name" value="TRANS-ACONITATE 2-METHYLTRANSFERASE-RELATED"/>
    <property type="match status" value="1"/>
</dbReference>
<dbReference type="SUPFAM" id="SSF53335">
    <property type="entry name" value="S-adenosyl-L-methionine-dependent methyltransferases"/>
    <property type="match status" value="1"/>
</dbReference>